<reference evidence="2" key="2">
    <citation type="journal article" date="2015" name="Fish Shellfish Immunol.">
        <title>Early steps in the European eel (Anguilla anguilla)-Vibrio vulnificus interaction in the gills: Role of the RtxA13 toxin.</title>
        <authorList>
            <person name="Callol A."/>
            <person name="Pajuelo D."/>
            <person name="Ebbesson L."/>
            <person name="Teles M."/>
            <person name="MacKenzie S."/>
            <person name="Amaro C."/>
        </authorList>
    </citation>
    <scope>NUCLEOTIDE SEQUENCE</scope>
</reference>
<proteinExistence type="predicted"/>
<organism evidence="2">
    <name type="scientific">Anguilla anguilla</name>
    <name type="common">European freshwater eel</name>
    <name type="synonym">Muraena anguilla</name>
    <dbReference type="NCBI Taxonomy" id="7936"/>
    <lineage>
        <taxon>Eukaryota</taxon>
        <taxon>Metazoa</taxon>
        <taxon>Chordata</taxon>
        <taxon>Craniata</taxon>
        <taxon>Vertebrata</taxon>
        <taxon>Euteleostomi</taxon>
        <taxon>Actinopterygii</taxon>
        <taxon>Neopterygii</taxon>
        <taxon>Teleostei</taxon>
        <taxon>Anguilliformes</taxon>
        <taxon>Anguillidae</taxon>
        <taxon>Anguilla</taxon>
    </lineage>
</organism>
<accession>A0A0E9W4Z0</accession>
<sequence length="23" mass="2895">MMFIPFKSMFILGFIFIYFFLKL</sequence>
<evidence type="ECO:0000256" key="1">
    <source>
        <dbReference type="SAM" id="Phobius"/>
    </source>
</evidence>
<keyword evidence="1" id="KW-0812">Transmembrane</keyword>
<keyword evidence="1" id="KW-1133">Transmembrane helix</keyword>
<dbReference type="AlphaFoldDB" id="A0A0E9W4Z0"/>
<dbReference type="EMBL" id="GBXM01023917">
    <property type="protein sequence ID" value="JAH84660.1"/>
    <property type="molecule type" value="Transcribed_RNA"/>
</dbReference>
<keyword evidence="1" id="KW-0472">Membrane</keyword>
<feature type="transmembrane region" description="Helical" evidence="1">
    <location>
        <begin position="6"/>
        <end position="21"/>
    </location>
</feature>
<reference evidence="2" key="1">
    <citation type="submission" date="2014-11" db="EMBL/GenBank/DDBJ databases">
        <authorList>
            <person name="Amaro Gonzalez C."/>
        </authorList>
    </citation>
    <scope>NUCLEOTIDE SEQUENCE</scope>
</reference>
<name>A0A0E9W4Z0_ANGAN</name>
<protein>
    <submittedName>
        <fullName evidence="2">Uncharacterized protein</fullName>
    </submittedName>
</protein>
<evidence type="ECO:0000313" key="2">
    <source>
        <dbReference type="EMBL" id="JAH84660.1"/>
    </source>
</evidence>